<evidence type="ECO:0000313" key="1">
    <source>
        <dbReference type="EMBL" id="PHV66900.1"/>
    </source>
</evidence>
<name>A0A2G3PMA2_WILMA</name>
<reference evidence="1 2" key="1">
    <citation type="submission" date="2017-10" db="EMBL/GenBank/DDBJ databases">
        <title>The draft genome sequence of Williamsia sp. BULT 1.1 isolated from the semi-arid grassland soils from South Africa.</title>
        <authorList>
            <person name="Kabwe M.H."/>
            <person name="Govender N."/>
            <person name="Mutseka Lunga P."/>
            <person name="Vikram S."/>
            <person name="Makhalanyane T.P."/>
        </authorList>
    </citation>
    <scope>NUCLEOTIDE SEQUENCE [LARGE SCALE GENOMIC DNA]</scope>
    <source>
        <strain evidence="1 2">BULT 1.1</strain>
    </source>
</reference>
<comment type="caution">
    <text evidence="1">The sequence shown here is derived from an EMBL/GenBank/DDBJ whole genome shotgun (WGS) entry which is preliminary data.</text>
</comment>
<sequence length="451" mass="50737">MSATDPGRLTLRPFYVFASAGFVWVVDRHHPVAALVDPDTQAFVRLVSWTTMTPPGTTRPRHAPRFAVDEEGVWIQYSPDEGLGRVTPEGLMFATYSRGADLICAAADGAWLCPPVEAQRDISTTPDRPPWREPQSSIMHVDRIGAVSTVAVDGIAWLMRAEHDTLYVSVHHKPWTRVPVDYGDSPQPPGGDRYRVVWSDSLLSLPLDEPRPDTLVRPDGLATSAPIDTSYLQDYADESYNEAHLRKRADGDGVRWHWGRRSADRDRSVIRAYDTNGADPRLLWTSEIDGRWVMRGTAENHRSWLLTRGSTRSGGHTRLEVWDAHKRTMATLSEIDDLDISAHRWPTGPRPPDHDSYARWYASRLDGLEFSDRVSNVRATFVGDWPDGHIELTYQHQKYPGLLISSRIDIYDEVGRKKHDFLRYGAVELLEQAGTCAYPSVSLAVNGVLHA</sequence>
<dbReference type="AlphaFoldDB" id="A0A2G3PMA2"/>
<protein>
    <submittedName>
        <fullName evidence="1">Uncharacterized protein</fullName>
    </submittedName>
</protein>
<dbReference type="EMBL" id="PEBD01000008">
    <property type="protein sequence ID" value="PHV66900.1"/>
    <property type="molecule type" value="Genomic_DNA"/>
</dbReference>
<proteinExistence type="predicted"/>
<gene>
    <name evidence="1" type="ORF">CSW57_11670</name>
</gene>
<organism evidence="1 2">
    <name type="scientific">Williamsia marianensis</name>
    <dbReference type="NCBI Taxonomy" id="85044"/>
    <lineage>
        <taxon>Bacteria</taxon>
        <taxon>Bacillati</taxon>
        <taxon>Actinomycetota</taxon>
        <taxon>Actinomycetes</taxon>
        <taxon>Mycobacteriales</taxon>
        <taxon>Nocardiaceae</taxon>
        <taxon>Williamsia</taxon>
    </lineage>
</organism>
<accession>A0A2G3PMA2</accession>
<evidence type="ECO:0000313" key="2">
    <source>
        <dbReference type="Proteomes" id="UP000225108"/>
    </source>
</evidence>
<dbReference type="Proteomes" id="UP000225108">
    <property type="component" value="Unassembled WGS sequence"/>
</dbReference>